<organism evidence="4 5">
    <name type="scientific">Chanos chanos</name>
    <name type="common">Milkfish</name>
    <name type="synonym">Mugil chanos</name>
    <dbReference type="NCBI Taxonomy" id="29144"/>
    <lineage>
        <taxon>Eukaryota</taxon>
        <taxon>Metazoa</taxon>
        <taxon>Chordata</taxon>
        <taxon>Craniata</taxon>
        <taxon>Vertebrata</taxon>
        <taxon>Euteleostomi</taxon>
        <taxon>Actinopterygii</taxon>
        <taxon>Neopterygii</taxon>
        <taxon>Teleostei</taxon>
        <taxon>Ostariophysi</taxon>
        <taxon>Gonorynchiformes</taxon>
        <taxon>Chanidae</taxon>
        <taxon>Chanos</taxon>
    </lineage>
</organism>
<proteinExistence type="predicted"/>
<feature type="compositionally biased region" description="Low complexity" evidence="3">
    <location>
        <begin position="253"/>
        <end position="266"/>
    </location>
</feature>
<dbReference type="PANTHER" id="PTHR28638">
    <property type="entry name" value="CELL CYCLE PROGRESSION PROTEIN 1"/>
    <property type="match status" value="1"/>
</dbReference>
<dbReference type="AlphaFoldDB" id="A0A6J2WL88"/>
<evidence type="ECO:0000256" key="3">
    <source>
        <dbReference type="SAM" id="MobiDB-lite"/>
    </source>
</evidence>
<feature type="region of interest" description="Disordered" evidence="3">
    <location>
        <begin position="245"/>
        <end position="464"/>
    </location>
</feature>
<protein>
    <submittedName>
        <fullName evidence="5">Pre-B-cell leukemia transcription factor-interacting protein 1</fullName>
    </submittedName>
</protein>
<dbReference type="InParanoid" id="A0A6J2WL88"/>
<evidence type="ECO:0000313" key="4">
    <source>
        <dbReference type="Proteomes" id="UP000504632"/>
    </source>
</evidence>
<feature type="compositionally biased region" description="Basic and acidic residues" evidence="3">
    <location>
        <begin position="312"/>
        <end position="358"/>
    </location>
</feature>
<dbReference type="GO" id="GO:0016020">
    <property type="term" value="C:membrane"/>
    <property type="evidence" value="ECO:0007669"/>
    <property type="project" value="TreeGrafter"/>
</dbReference>
<feature type="compositionally biased region" description="Basic and acidic residues" evidence="3">
    <location>
        <begin position="275"/>
        <end position="287"/>
    </location>
</feature>
<reference evidence="5" key="1">
    <citation type="submission" date="2025-08" db="UniProtKB">
        <authorList>
            <consortium name="RefSeq"/>
        </authorList>
    </citation>
    <scope>IDENTIFICATION</scope>
</reference>
<dbReference type="GeneID" id="115825581"/>
<evidence type="ECO:0000256" key="2">
    <source>
        <dbReference type="SAM" id="Coils"/>
    </source>
</evidence>
<feature type="region of interest" description="Disordered" evidence="3">
    <location>
        <begin position="1"/>
        <end position="80"/>
    </location>
</feature>
<dbReference type="RefSeq" id="XP_030645224.1">
    <property type="nucleotide sequence ID" value="XM_030789364.1"/>
</dbReference>
<dbReference type="CTD" id="563463"/>
<keyword evidence="4" id="KW-1185">Reference proteome</keyword>
<feature type="coiled-coil region" evidence="2">
    <location>
        <begin position="177"/>
        <end position="245"/>
    </location>
</feature>
<feature type="compositionally biased region" description="Basic and acidic residues" evidence="3">
    <location>
        <begin position="62"/>
        <end position="80"/>
    </location>
</feature>
<dbReference type="Proteomes" id="UP000504632">
    <property type="component" value="Chromosome 12"/>
</dbReference>
<dbReference type="PANTHER" id="PTHR28638:SF1">
    <property type="entry name" value="PRE-B-CELL LEUKEMIA TRANSCRIPTION FACTOR-INTERACTING PROTEIN 1"/>
    <property type="match status" value="1"/>
</dbReference>
<dbReference type="OrthoDB" id="8947092at2759"/>
<dbReference type="InterPro" id="IPR051990">
    <property type="entry name" value="CCPG1/PBIP1"/>
</dbReference>
<evidence type="ECO:0000256" key="1">
    <source>
        <dbReference type="ARBA" id="ARBA00023054"/>
    </source>
</evidence>
<feature type="compositionally biased region" description="Basic and acidic residues" evidence="3">
    <location>
        <begin position="295"/>
        <end position="305"/>
    </location>
</feature>
<keyword evidence="1 2" id="KW-0175">Coiled coil</keyword>
<feature type="compositionally biased region" description="Basic and acidic residues" evidence="3">
    <location>
        <begin position="365"/>
        <end position="425"/>
    </location>
</feature>
<name>A0A6J2WL88_CHACN</name>
<sequence length="599" mass="69224">MTDIKPAPEVCPSLDIHSDVSPIPESPPLVPSPSDSPFDFGSTRESPAPETLYPETTGTAPAEEREREETELAEKLTEVVKEPESLGADFGVDRPAVDDGLRLRHATPAVALRRTSDEEDEEEEEVFVPPKRKEEKRSFSLNQLIIGALVLLCLGSLFFSDDSDGVELTDQEVLSKLDQEKKQIAVLEAQLQAQREELDKALKMAADSATAEKENTKLKEQLSALPGLKEELETLRSRVIELRQLTAEEETPEPTSSSSQPSADSPGEAVVTPPRPDRWQDKKEKLQRQKMLLEQSRRRLEEMKKQGAYKKGVREMVEMQRRLSEQVEQLDKREGRRRKHQEDERKKREGGCEREKKRQGSGCWTRDEMMKRKDEKHGRDKRDGGWKEHDKTSHSREHWKKYRDQWEHKKDERRMERENRKKERPWQASRRQTSPHHQHDRHHHHHHHQQQHHSHQQSQKAQNNKLHSFWRHQEEKLRKNQRPPEGCRGIANCAAAEGFVPVQLAEFQPVLDQYLGKLQGLPSDNEEALRRLVAQFFSGGTFAHDRMSFGEFAEDVADVLEDLADILEDEEWGGSNDALEEEMEEFEKEVLWKFAAATA</sequence>
<evidence type="ECO:0000313" key="5">
    <source>
        <dbReference type="RefSeq" id="XP_030645224.1"/>
    </source>
</evidence>
<gene>
    <name evidence="5" type="primary">pbxip1a</name>
</gene>
<feature type="compositionally biased region" description="Basic residues" evidence="3">
    <location>
        <begin position="433"/>
        <end position="455"/>
    </location>
</feature>
<accession>A0A6J2WL88</accession>